<dbReference type="PANTHER" id="PTHR30055">
    <property type="entry name" value="HTH-TYPE TRANSCRIPTIONAL REGULATOR RUTR"/>
    <property type="match status" value="1"/>
</dbReference>
<gene>
    <name evidence="7" type="ORF">IU459_26460</name>
</gene>
<dbReference type="Pfam" id="PF00440">
    <property type="entry name" value="TetR_N"/>
    <property type="match status" value="1"/>
</dbReference>
<feature type="DNA-binding region" description="H-T-H motif" evidence="4">
    <location>
        <begin position="64"/>
        <end position="83"/>
    </location>
</feature>
<dbReference type="PANTHER" id="PTHR30055:SF234">
    <property type="entry name" value="HTH-TYPE TRANSCRIPTIONAL REGULATOR BETI"/>
    <property type="match status" value="1"/>
</dbReference>
<protein>
    <submittedName>
        <fullName evidence="7">TetR/AcrR family transcriptional regulator</fullName>
    </submittedName>
</protein>
<dbReference type="EMBL" id="JADLQX010000023">
    <property type="protein sequence ID" value="MBF6301061.1"/>
    <property type="molecule type" value="Genomic_DNA"/>
</dbReference>
<evidence type="ECO:0000259" key="6">
    <source>
        <dbReference type="PROSITE" id="PS50977"/>
    </source>
</evidence>
<evidence type="ECO:0000256" key="3">
    <source>
        <dbReference type="ARBA" id="ARBA00023163"/>
    </source>
</evidence>
<keyword evidence="3" id="KW-0804">Transcription</keyword>
<keyword evidence="1" id="KW-0805">Transcription regulation</keyword>
<dbReference type="Gene3D" id="1.10.357.10">
    <property type="entry name" value="Tetracycline Repressor, domain 2"/>
    <property type="match status" value="1"/>
</dbReference>
<keyword evidence="8" id="KW-1185">Reference proteome</keyword>
<dbReference type="InterPro" id="IPR036271">
    <property type="entry name" value="Tet_transcr_reg_TetR-rel_C_sf"/>
</dbReference>
<keyword evidence="2 4" id="KW-0238">DNA-binding</keyword>
<sequence>MGDLSDNDRSPNGHYSSLVCCPQDPQEDVLPVPTTRRQRQEQTRAKLLNAAARVFARRGYEGASVPEIAAEAGLSTGAIYSNFDGKIDLFHTLMAAEMRRQSERRVRRVTASPGDAVAAASAQWADFVEGHRDSVLLLLEFCLSAARDNPSARLHAAEEFARVRADLADLAPDAPPHLAAALQALAYGYGLQRLVDPDSTNKTSLLDAFTWLLNGASKTQDLPARAASGP</sequence>
<dbReference type="PROSITE" id="PS50977">
    <property type="entry name" value="HTH_TETR_2"/>
    <property type="match status" value="1"/>
</dbReference>
<dbReference type="InterPro" id="IPR050109">
    <property type="entry name" value="HTH-type_TetR-like_transc_reg"/>
</dbReference>
<dbReference type="InterPro" id="IPR001647">
    <property type="entry name" value="HTH_TetR"/>
</dbReference>
<comment type="caution">
    <text evidence="7">The sequence shown here is derived from an EMBL/GenBank/DDBJ whole genome shotgun (WGS) entry which is preliminary data.</text>
</comment>
<reference evidence="7 8" key="1">
    <citation type="submission" date="2020-10" db="EMBL/GenBank/DDBJ databases">
        <title>Identification of Nocardia species via Next-generation sequencing and recognition of intraspecies genetic diversity.</title>
        <authorList>
            <person name="Li P."/>
            <person name="Li P."/>
            <person name="Lu B."/>
        </authorList>
    </citation>
    <scope>NUCLEOTIDE SEQUENCE [LARGE SCALE GENOMIC DNA]</scope>
    <source>
        <strain evidence="7 8">BJ06-0157</strain>
    </source>
</reference>
<name>A0ABS0CXI5_9NOCA</name>
<evidence type="ECO:0000256" key="2">
    <source>
        <dbReference type="ARBA" id="ARBA00023125"/>
    </source>
</evidence>
<evidence type="ECO:0000256" key="5">
    <source>
        <dbReference type="SAM" id="MobiDB-lite"/>
    </source>
</evidence>
<dbReference type="Proteomes" id="UP000702209">
    <property type="component" value="Unassembled WGS sequence"/>
</dbReference>
<accession>A0ABS0CXI5</accession>
<proteinExistence type="predicted"/>
<evidence type="ECO:0000313" key="7">
    <source>
        <dbReference type="EMBL" id="MBF6301061.1"/>
    </source>
</evidence>
<dbReference type="PRINTS" id="PR00455">
    <property type="entry name" value="HTHTETR"/>
</dbReference>
<evidence type="ECO:0000313" key="8">
    <source>
        <dbReference type="Proteomes" id="UP000702209"/>
    </source>
</evidence>
<feature type="domain" description="HTH tetR-type" evidence="6">
    <location>
        <begin position="41"/>
        <end position="101"/>
    </location>
</feature>
<dbReference type="InterPro" id="IPR009057">
    <property type="entry name" value="Homeodomain-like_sf"/>
</dbReference>
<dbReference type="SUPFAM" id="SSF48498">
    <property type="entry name" value="Tetracyclin repressor-like, C-terminal domain"/>
    <property type="match status" value="1"/>
</dbReference>
<organism evidence="7 8">
    <name type="scientific">Nocardia amamiensis</name>
    <dbReference type="NCBI Taxonomy" id="404578"/>
    <lineage>
        <taxon>Bacteria</taxon>
        <taxon>Bacillati</taxon>
        <taxon>Actinomycetota</taxon>
        <taxon>Actinomycetes</taxon>
        <taxon>Mycobacteriales</taxon>
        <taxon>Nocardiaceae</taxon>
        <taxon>Nocardia</taxon>
    </lineage>
</organism>
<evidence type="ECO:0000256" key="4">
    <source>
        <dbReference type="PROSITE-ProRule" id="PRU00335"/>
    </source>
</evidence>
<evidence type="ECO:0000256" key="1">
    <source>
        <dbReference type="ARBA" id="ARBA00023015"/>
    </source>
</evidence>
<feature type="region of interest" description="Disordered" evidence="5">
    <location>
        <begin position="1"/>
        <end position="40"/>
    </location>
</feature>
<dbReference type="SUPFAM" id="SSF46689">
    <property type="entry name" value="Homeodomain-like"/>
    <property type="match status" value="1"/>
</dbReference>
<feature type="compositionally biased region" description="Basic and acidic residues" evidence="5">
    <location>
        <begin position="1"/>
        <end position="11"/>
    </location>
</feature>